<evidence type="ECO:0000313" key="1">
    <source>
        <dbReference type="EMBL" id="MET1256378.1"/>
    </source>
</evidence>
<dbReference type="RefSeq" id="WP_353896962.1">
    <property type="nucleotide sequence ID" value="NZ_JBEVCJ010000020.1"/>
</dbReference>
<dbReference type="Proteomes" id="UP001548189">
    <property type="component" value="Unassembled WGS sequence"/>
</dbReference>
<proteinExistence type="predicted"/>
<sequence>MIDLVKKIRDGYGTSNLAGIKFIEQFRDEIKKYDAKELFVYLMENCSCKFTSELLLSSEDLLNNLSSDDWISILECSNRAVNPLDENNDGFFTDIYFLMKYLRLDFFDYLLASDKVSSNDKKNILSFCKLKSSRLTLDELDIEDMDGDYFIPYEAIERKRLELLENDVFNEIKFSGIYEHMDELERKYSLR</sequence>
<name>A0ABV2BWR4_9GAMM</name>
<accession>A0ABV2BWR4</accession>
<gene>
    <name evidence="1" type="ORF">ABVT43_14655</name>
</gene>
<comment type="caution">
    <text evidence="1">The sequence shown here is derived from an EMBL/GenBank/DDBJ whole genome shotgun (WGS) entry which is preliminary data.</text>
</comment>
<evidence type="ECO:0000313" key="2">
    <source>
        <dbReference type="Proteomes" id="UP001548189"/>
    </source>
</evidence>
<organism evidence="1 2">
    <name type="scientific">Aliikangiella maris</name>
    <dbReference type="NCBI Taxonomy" id="3162458"/>
    <lineage>
        <taxon>Bacteria</taxon>
        <taxon>Pseudomonadati</taxon>
        <taxon>Pseudomonadota</taxon>
        <taxon>Gammaproteobacteria</taxon>
        <taxon>Oceanospirillales</taxon>
        <taxon>Pleioneaceae</taxon>
        <taxon>Aliikangiella</taxon>
    </lineage>
</organism>
<dbReference type="EMBL" id="JBEVCJ010000020">
    <property type="protein sequence ID" value="MET1256378.1"/>
    <property type="molecule type" value="Genomic_DNA"/>
</dbReference>
<keyword evidence="2" id="KW-1185">Reference proteome</keyword>
<reference evidence="1 2" key="1">
    <citation type="submission" date="2024-06" db="EMBL/GenBank/DDBJ databases">
        <authorList>
            <person name="Li F."/>
        </authorList>
    </citation>
    <scope>NUCLEOTIDE SEQUENCE [LARGE SCALE GENOMIC DNA]</scope>
    <source>
        <strain evidence="1 2">GXAS 311</strain>
    </source>
</reference>
<protein>
    <submittedName>
        <fullName evidence="1">Uncharacterized protein</fullName>
    </submittedName>
</protein>